<dbReference type="AlphaFoldDB" id="A0A8C4QXD9"/>
<reference evidence="2" key="2">
    <citation type="submission" date="2025-09" db="UniProtKB">
        <authorList>
            <consortium name="Ensembl"/>
        </authorList>
    </citation>
    <scope>IDENTIFICATION</scope>
</reference>
<dbReference type="Proteomes" id="UP000694388">
    <property type="component" value="Unplaced"/>
</dbReference>
<evidence type="ECO:0000313" key="3">
    <source>
        <dbReference type="Proteomes" id="UP000694388"/>
    </source>
</evidence>
<organism evidence="2 3">
    <name type="scientific">Eptatretus burgeri</name>
    <name type="common">Inshore hagfish</name>
    <dbReference type="NCBI Taxonomy" id="7764"/>
    <lineage>
        <taxon>Eukaryota</taxon>
        <taxon>Metazoa</taxon>
        <taxon>Chordata</taxon>
        <taxon>Craniata</taxon>
        <taxon>Vertebrata</taxon>
        <taxon>Cyclostomata</taxon>
        <taxon>Myxini</taxon>
        <taxon>Myxiniformes</taxon>
        <taxon>Myxinidae</taxon>
        <taxon>Eptatretinae</taxon>
        <taxon>Eptatretus</taxon>
    </lineage>
</organism>
<feature type="domain" description="Integrase catalytic" evidence="1">
    <location>
        <begin position="47"/>
        <end position="204"/>
    </location>
</feature>
<dbReference type="GeneTree" id="ENSGT01050000244855"/>
<dbReference type="Gene3D" id="3.30.420.10">
    <property type="entry name" value="Ribonuclease H-like superfamily/Ribonuclease H"/>
    <property type="match status" value="1"/>
</dbReference>
<dbReference type="Ensembl" id="ENSEBUT00000022598.1">
    <property type="protein sequence ID" value="ENSEBUP00000022022.1"/>
    <property type="gene ID" value="ENSEBUG00000013587.1"/>
</dbReference>
<dbReference type="InterPro" id="IPR036397">
    <property type="entry name" value="RNaseH_sf"/>
</dbReference>
<evidence type="ECO:0000259" key="1">
    <source>
        <dbReference type="PROSITE" id="PS50994"/>
    </source>
</evidence>
<keyword evidence="3" id="KW-1185">Reference proteome</keyword>
<reference evidence="2" key="1">
    <citation type="submission" date="2025-08" db="UniProtKB">
        <authorList>
            <consortium name="Ensembl"/>
        </authorList>
    </citation>
    <scope>IDENTIFICATION</scope>
</reference>
<dbReference type="InterPro" id="IPR001584">
    <property type="entry name" value="Integrase_cat-core"/>
</dbReference>
<dbReference type="SUPFAM" id="SSF53098">
    <property type="entry name" value="Ribonuclease H-like"/>
    <property type="match status" value="1"/>
</dbReference>
<dbReference type="InterPro" id="IPR050951">
    <property type="entry name" value="Retrovirus_Pol_polyprotein"/>
</dbReference>
<dbReference type="InterPro" id="IPR012337">
    <property type="entry name" value="RNaseH-like_sf"/>
</dbReference>
<proteinExistence type="predicted"/>
<sequence>MNQKCRDLIWWLGIDTHIEQFVKNCEACVLSKKAGDPRPAPLQPRLWLEKPWQQPQVDIFGVVRVAPHNQKYLIIVHDLHSKWPEITATSLIAASSIISILDKTFTRWGLPESIATDNGPQFTSEEFTQYLKANGIEHHQTTWYNPQSTGGVERFNRVIKESIKASLADEQTFDQAIHTLLCSFRSTPHSLTRKMPTELMKGRNLRLPLNLLKPPASAGAKIEVMAKPIVKRQQKMKEYADKRWRAKSPSFAVGQWVRVKLLNRAHKLATSLSPPQQILQQLGHHGYQLGDGIKCNLLLQNTMKILSRSDKRLWRRTLKFCADKQTKKKTNKKKSNQRWKTLTRISFVWHLCTGVLHN</sequence>
<accession>A0A8C4QXD9</accession>
<protein>
    <recommendedName>
        <fullName evidence="1">Integrase catalytic domain-containing protein</fullName>
    </recommendedName>
</protein>
<dbReference type="GO" id="GO:0015074">
    <property type="term" value="P:DNA integration"/>
    <property type="evidence" value="ECO:0007669"/>
    <property type="project" value="InterPro"/>
</dbReference>
<name>A0A8C4QXD9_EPTBU</name>
<dbReference type="GO" id="GO:0003676">
    <property type="term" value="F:nucleic acid binding"/>
    <property type="evidence" value="ECO:0007669"/>
    <property type="project" value="InterPro"/>
</dbReference>
<dbReference type="PANTHER" id="PTHR37984:SF15">
    <property type="entry name" value="INTEGRASE CATALYTIC DOMAIN-CONTAINING PROTEIN"/>
    <property type="match status" value="1"/>
</dbReference>
<dbReference type="FunFam" id="3.30.420.10:FF:000063">
    <property type="entry name" value="Retrovirus-related Pol polyprotein from transposon 297-like Protein"/>
    <property type="match status" value="1"/>
</dbReference>
<dbReference type="PROSITE" id="PS50994">
    <property type="entry name" value="INTEGRASE"/>
    <property type="match status" value="1"/>
</dbReference>
<dbReference type="Pfam" id="PF00665">
    <property type="entry name" value="rve"/>
    <property type="match status" value="1"/>
</dbReference>
<evidence type="ECO:0000313" key="2">
    <source>
        <dbReference type="Ensembl" id="ENSEBUP00000022022.1"/>
    </source>
</evidence>
<dbReference type="PANTHER" id="PTHR37984">
    <property type="entry name" value="PROTEIN CBG26694"/>
    <property type="match status" value="1"/>
</dbReference>
<dbReference type="OMA" id="GHEMELP"/>